<feature type="domain" description="TniQ" evidence="1">
    <location>
        <begin position="10"/>
        <end position="142"/>
    </location>
</feature>
<protein>
    <recommendedName>
        <fullName evidence="1">TniQ domain-containing protein</fullName>
    </recommendedName>
</protein>
<accession>A0A1R0XED0</accession>
<dbReference type="AlphaFoldDB" id="A0A1R0XED0"/>
<dbReference type="RefSeq" id="WP_036685502.1">
    <property type="nucleotide sequence ID" value="NZ_MKQN01000013.1"/>
</dbReference>
<dbReference type="Proteomes" id="UP000187465">
    <property type="component" value="Unassembled WGS sequence"/>
</dbReference>
<evidence type="ECO:0000313" key="3">
    <source>
        <dbReference type="Proteomes" id="UP000187465"/>
    </source>
</evidence>
<name>A0A1R0XED0_9BACL</name>
<dbReference type="EMBL" id="MKQP01000011">
    <property type="protein sequence ID" value="OMD33430.1"/>
    <property type="molecule type" value="Genomic_DNA"/>
</dbReference>
<reference evidence="2 3" key="1">
    <citation type="submission" date="2016-10" db="EMBL/GenBank/DDBJ databases">
        <title>Paenibacillus species isolates.</title>
        <authorList>
            <person name="Beno S.M."/>
        </authorList>
    </citation>
    <scope>NUCLEOTIDE SEQUENCE [LARGE SCALE GENOMIC DNA]</scope>
    <source>
        <strain evidence="2 3">FSL H7-0604</strain>
    </source>
</reference>
<proteinExistence type="predicted"/>
<evidence type="ECO:0000313" key="2">
    <source>
        <dbReference type="EMBL" id="OMD33430.1"/>
    </source>
</evidence>
<comment type="caution">
    <text evidence="2">The sequence shown here is derived from an EMBL/GenBank/DDBJ whole genome shotgun (WGS) entry which is preliminary data.</text>
</comment>
<evidence type="ECO:0000259" key="1">
    <source>
        <dbReference type="Pfam" id="PF06527"/>
    </source>
</evidence>
<gene>
    <name evidence="2" type="ORF">BJP51_11570</name>
</gene>
<dbReference type="InterPro" id="IPR009492">
    <property type="entry name" value="TniQ"/>
</dbReference>
<sequence>MDDRVRFTVRPMLQKEESLFGFLLRCACANGIALCDVINWLKVGKYRLHSGDYHKLDIIPGSMIDLRRLSFVSSTLIEKLKSSTCFNIILKFKGNSKDYNSMFLKGYLRNEFHYCPDCLKEKRIIRLLWKLEPIVICEKHHRILLEHCHYCKSKIKYKDIKEVGICPHCLKELSEQRSEVIEVITNQLILEHRWYRTAFDLLLNDSSGILFDSSELALKLLYVLNGCKSDFNRKAISGNLKETTLVHFLQCARGTTKKNTIHIRTILSILKARDINVENFLTMETPDEFKSALLNHDVKEKHSLTCKAPWCKYYELKGRLFATASKNIQHHGQTLKQYFLCPDCGCEYGLNSSKELIERTYFIRAFEILSNRNMDNLTWPEKEKIFGLKRNRILRIIAYFSSRGIVKGNYRYSEKDVDDTLLLKVIESIQAGINIYDIQRLNYWYND</sequence>
<dbReference type="Pfam" id="PF06527">
    <property type="entry name" value="TniQ"/>
    <property type="match status" value="1"/>
</dbReference>
<organism evidence="2 3">
    <name type="scientific">Paenibacillus odorifer</name>
    <dbReference type="NCBI Taxonomy" id="189426"/>
    <lineage>
        <taxon>Bacteria</taxon>
        <taxon>Bacillati</taxon>
        <taxon>Bacillota</taxon>
        <taxon>Bacilli</taxon>
        <taxon>Bacillales</taxon>
        <taxon>Paenibacillaceae</taxon>
        <taxon>Paenibacillus</taxon>
    </lineage>
</organism>